<feature type="transmembrane region" description="Helical" evidence="8">
    <location>
        <begin position="62"/>
        <end position="89"/>
    </location>
</feature>
<evidence type="ECO:0000313" key="11">
    <source>
        <dbReference type="Proteomes" id="UP001209878"/>
    </source>
</evidence>
<feature type="transmembrane region" description="Helical" evidence="8">
    <location>
        <begin position="101"/>
        <end position="126"/>
    </location>
</feature>
<feature type="transmembrane region" description="Helical" evidence="8">
    <location>
        <begin position="180"/>
        <end position="200"/>
    </location>
</feature>
<accession>A0AAD9NAI4</accession>
<dbReference type="AlphaFoldDB" id="A0AAD9NAI4"/>
<feature type="transmembrane region" description="Helical" evidence="8">
    <location>
        <begin position="289"/>
        <end position="311"/>
    </location>
</feature>
<evidence type="ECO:0000256" key="3">
    <source>
        <dbReference type="ARBA" id="ARBA00022989"/>
    </source>
</evidence>
<dbReference type="GO" id="GO:0005886">
    <property type="term" value="C:plasma membrane"/>
    <property type="evidence" value="ECO:0007669"/>
    <property type="project" value="TreeGrafter"/>
</dbReference>
<organism evidence="10 11">
    <name type="scientific">Ridgeia piscesae</name>
    <name type="common">Tubeworm</name>
    <dbReference type="NCBI Taxonomy" id="27915"/>
    <lineage>
        <taxon>Eukaryota</taxon>
        <taxon>Metazoa</taxon>
        <taxon>Spiralia</taxon>
        <taxon>Lophotrochozoa</taxon>
        <taxon>Annelida</taxon>
        <taxon>Polychaeta</taxon>
        <taxon>Sedentaria</taxon>
        <taxon>Canalipalpata</taxon>
        <taxon>Sabellida</taxon>
        <taxon>Siboglinidae</taxon>
        <taxon>Ridgeia</taxon>
    </lineage>
</organism>
<dbReference type="Pfam" id="PF00001">
    <property type="entry name" value="7tm_1"/>
    <property type="match status" value="1"/>
</dbReference>
<keyword evidence="3 8" id="KW-1133">Transmembrane helix</keyword>
<evidence type="ECO:0000256" key="8">
    <source>
        <dbReference type="SAM" id="Phobius"/>
    </source>
</evidence>
<keyword evidence="7" id="KW-0807">Transducer</keyword>
<dbReference type="GO" id="GO:0004930">
    <property type="term" value="F:G protein-coupled receptor activity"/>
    <property type="evidence" value="ECO:0007669"/>
    <property type="project" value="UniProtKB-KW"/>
</dbReference>
<keyword evidence="11" id="KW-1185">Reference proteome</keyword>
<dbReference type="CDD" id="cd14993">
    <property type="entry name" value="7tmA_CCKR-like"/>
    <property type="match status" value="1"/>
</dbReference>
<feature type="transmembrane region" description="Helical" evidence="8">
    <location>
        <begin position="138"/>
        <end position="159"/>
    </location>
</feature>
<reference evidence="10" key="1">
    <citation type="journal article" date="2023" name="Mol. Biol. Evol.">
        <title>Third-Generation Sequencing Reveals the Adaptive Role of the Epigenome in Three Deep-Sea Polychaetes.</title>
        <authorList>
            <person name="Perez M."/>
            <person name="Aroh O."/>
            <person name="Sun Y."/>
            <person name="Lan Y."/>
            <person name="Juniper S.K."/>
            <person name="Young C.R."/>
            <person name="Angers B."/>
            <person name="Qian P.Y."/>
        </authorList>
    </citation>
    <scope>NUCLEOTIDE SEQUENCE</scope>
    <source>
        <strain evidence="10">R07B-5</strain>
    </source>
</reference>
<evidence type="ECO:0000256" key="2">
    <source>
        <dbReference type="ARBA" id="ARBA00022692"/>
    </source>
</evidence>
<proteinExistence type="predicted"/>
<evidence type="ECO:0000256" key="1">
    <source>
        <dbReference type="ARBA" id="ARBA00004141"/>
    </source>
</evidence>
<dbReference type="EMBL" id="JAODUO010001578">
    <property type="protein sequence ID" value="KAK2161483.1"/>
    <property type="molecule type" value="Genomic_DNA"/>
</dbReference>
<dbReference type="PRINTS" id="PR00237">
    <property type="entry name" value="GPCRRHODOPSN"/>
</dbReference>
<dbReference type="SMART" id="SM01381">
    <property type="entry name" value="7TM_GPCR_Srsx"/>
    <property type="match status" value="1"/>
</dbReference>
<evidence type="ECO:0000256" key="5">
    <source>
        <dbReference type="ARBA" id="ARBA00023136"/>
    </source>
</evidence>
<dbReference type="PROSITE" id="PS50262">
    <property type="entry name" value="G_PROTEIN_RECEP_F1_2"/>
    <property type="match status" value="1"/>
</dbReference>
<gene>
    <name evidence="10" type="ORF">NP493_1579g00045</name>
</gene>
<feature type="transmembrane region" description="Helical" evidence="8">
    <location>
        <begin position="231"/>
        <end position="254"/>
    </location>
</feature>
<evidence type="ECO:0000256" key="4">
    <source>
        <dbReference type="ARBA" id="ARBA00023040"/>
    </source>
</evidence>
<comment type="caution">
    <text evidence="10">The sequence shown here is derived from an EMBL/GenBank/DDBJ whole genome shotgun (WGS) entry which is preliminary data.</text>
</comment>
<evidence type="ECO:0000256" key="7">
    <source>
        <dbReference type="ARBA" id="ARBA00023224"/>
    </source>
</evidence>
<keyword evidence="6" id="KW-0675">Receptor</keyword>
<evidence type="ECO:0000259" key="9">
    <source>
        <dbReference type="PROSITE" id="PS50262"/>
    </source>
</evidence>
<name>A0AAD9NAI4_RIDPI</name>
<dbReference type="Proteomes" id="UP001209878">
    <property type="component" value="Unassembled WGS sequence"/>
</dbReference>
<feature type="domain" description="G-protein coupled receptors family 1 profile" evidence="9">
    <location>
        <begin position="80"/>
        <end position="346"/>
    </location>
</feature>
<protein>
    <recommendedName>
        <fullName evidence="9">G-protein coupled receptors family 1 profile domain-containing protein</fullName>
    </recommendedName>
</protein>
<keyword evidence="4" id="KW-0297">G-protein coupled receptor</keyword>
<comment type="subcellular location">
    <subcellularLocation>
        <location evidence="1">Membrane</location>
        <topology evidence="1">Multi-pass membrane protein</topology>
    </subcellularLocation>
</comment>
<dbReference type="InterPro" id="IPR000276">
    <property type="entry name" value="GPCR_Rhodpsn"/>
</dbReference>
<sequence length="458" mass="51097">MASSRRWDASPIAHPPRAVTMNATAREETSATNASAIASHVDTNEAIVSEFMRSLYTYDEPLSILLIGLYSVAFVVGLLGNLFVIAVVIHLPHMRTKTNMFLMNLAVGDLLVIVVGMPFTLAPYIYRNWVYGVVVCKLTPFVEGISVSVSVLTLLAISIDRLYAILRPMQARLLLSGRRVIVVLPAVWLVAIVIASPVIVVNDTAVQPVTHTVYVTTCEEKWRHIDWKNTYNVTVFVTLYVVPLLTMTAAYVMIARVLWRGDLLVHDVGHRREQCTSHLTRSRRRSVRLLVSVVATFAVSWMPYHVVNIYLDLNRSSARSVAIATHVYPLVQWLGLANSASNPLCYCLFSRSFCKALTQMCCFWRRRVSVPAALQRDVAADCGSLASTGDKDCIRVVPDVRRSRGGLRAVTGTYRFTLPRRPWAKHRRCGTRALKGSNGVERTSSECRELITTCETTV</sequence>
<evidence type="ECO:0000313" key="10">
    <source>
        <dbReference type="EMBL" id="KAK2161483.1"/>
    </source>
</evidence>
<keyword evidence="5 8" id="KW-0472">Membrane</keyword>
<dbReference type="PANTHER" id="PTHR45695:SF9">
    <property type="entry name" value="LEUCOKININ RECEPTOR"/>
    <property type="match status" value="1"/>
</dbReference>
<dbReference type="Gene3D" id="1.20.1070.10">
    <property type="entry name" value="Rhodopsin 7-helix transmembrane proteins"/>
    <property type="match status" value="1"/>
</dbReference>
<dbReference type="InterPro" id="IPR017452">
    <property type="entry name" value="GPCR_Rhodpsn_7TM"/>
</dbReference>
<evidence type="ECO:0000256" key="6">
    <source>
        <dbReference type="ARBA" id="ARBA00023170"/>
    </source>
</evidence>
<keyword evidence="2 8" id="KW-0812">Transmembrane</keyword>
<dbReference type="PANTHER" id="PTHR45695">
    <property type="entry name" value="LEUCOKININ RECEPTOR-RELATED"/>
    <property type="match status" value="1"/>
</dbReference>
<dbReference type="SUPFAM" id="SSF81321">
    <property type="entry name" value="Family A G protein-coupled receptor-like"/>
    <property type="match status" value="1"/>
</dbReference>